<dbReference type="EMBL" id="AP022612">
    <property type="protein sequence ID" value="BBZ35915.1"/>
    <property type="molecule type" value="Genomic_DNA"/>
</dbReference>
<proteinExistence type="predicted"/>
<dbReference type="Proteomes" id="UP000466931">
    <property type="component" value="Chromosome"/>
</dbReference>
<reference evidence="1" key="2">
    <citation type="submission" date="2020-02" db="EMBL/GenBank/DDBJ databases">
        <authorList>
            <person name="Matsumoto Y."/>
            <person name="Motooka D."/>
            <person name="Nakamura S."/>
        </authorList>
    </citation>
    <scope>NUCLEOTIDE SEQUENCE</scope>
    <source>
        <strain evidence="1">JCM 13671</strain>
    </source>
</reference>
<keyword evidence="2" id="KW-1185">Reference proteome</keyword>
<dbReference type="Pfam" id="PF06013">
    <property type="entry name" value="WXG100"/>
    <property type="match status" value="1"/>
</dbReference>
<dbReference type="RefSeq" id="WP_085157140.1">
    <property type="nucleotide sequence ID" value="NZ_AP022612.1"/>
</dbReference>
<sequence length="89" mass="9961">MAFIGQDVEQVQRLATQLNSKAGDIENVISQLTSAVNSVEWKGQDAERFKSDWQSQHLPQLKKVVEALKNASQTAKRNAAEQQQTSSKY</sequence>
<dbReference type="OrthoDB" id="5244663at2"/>
<evidence type="ECO:0000313" key="1">
    <source>
        <dbReference type="EMBL" id="BBZ35915.1"/>
    </source>
</evidence>
<name>A0A7I7Y2L5_9MYCO</name>
<dbReference type="InterPro" id="IPR010310">
    <property type="entry name" value="T7SS_ESAT-6-like"/>
</dbReference>
<gene>
    <name evidence="1" type="ORF">MCNF_45200</name>
</gene>
<dbReference type="InterPro" id="IPR036689">
    <property type="entry name" value="ESAT-6-like_sf"/>
</dbReference>
<accession>A0A7I7Y2L5</accession>
<dbReference type="Gene3D" id="1.10.287.1060">
    <property type="entry name" value="ESAT-6-like"/>
    <property type="match status" value="1"/>
</dbReference>
<evidence type="ECO:0000313" key="2">
    <source>
        <dbReference type="Proteomes" id="UP000466931"/>
    </source>
</evidence>
<dbReference type="SUPFAM" id="SSF140453">
    <property type="entry name" value="EsxAB dimer-like"/>
    <property type="match status" value="1"/>
</dbReference>
<dbReference type="AlphaFoldDB" id="A0A7I7Y2L5"/>
<reference evidence="1" key="1">
    <citation type="journal article" date="2019" name="Emerg. Microbes Infect.">
        <title>Comprehensive subspecies identification of 175 nontuberculous mycobacteria species based on 7547 genomic profiles.</title>
        <authorList>
            <person name="Matsumoto Y."/>
            <person name="Kinjo T."/>
            <person name="Motooka D."/>
            <person name="Nabeya D."/>
            <person name="Jung N."/>
            <person name="Uechi K."/>
            <person name="Horii T."/>
            <person name="Iida T."/>
            <person name="Fujita J."/>
            <person name="Nakamura S."/>
        </authorList>
    </citation>
    <scope>NUCLEOTIDE SEQUENCE [LARGE SCALE GENOMIC DNA]</scope>
    <source>
        <strain evidence="1">JCM 13671</strain>
    </source>
</reference>
<organism evidence="1 2">
    <name type="scientific">Mycolicibacterium confluentis</name>
    <dbReference type="NCBI Taxonomy" id="28047"/>
    <lineage>
        <taxon>Bacteria</taxon>
        <taxon>Bacillati</taxon>
        <taxon>Actinomycetota</taxon>
        <taxon>Actinomycetes</taxon>
        <taxon>Mycobacteriales</taxon>
        <taxon>Mycobacteriaceae</taxon>
        <taxon>Mycolicibacterium</taxon>
    </lineage>
</organism>
<protein>
    <submittedName>
        <fullName evidence="1">Uncharacterized protein</fullName>
    </submittedName>
</protein>